<evidence type="ECO:0000313" key="3">
    <source>
        <dbReference type="EMBL" id="MCO8273711.1"/>
    </source>
</evidence>
<protein>
    <submittedName>
        <fullName evidence="3">Uncharacterized protein</fullName>
    </submittedName>
</protein>
<keyword evidence="2" id="KW-0812">Transmembrane</keyword>
<dbReference type="EMBL" id="JAMYJR010000027">
    <property type="protein sequence ID" value="MCO8273711.1"/>
    <property type="molecule type" value="Genomic_DNA"/>
</dbReference>
<dbReference type="RefSeq" id="WP_253239790.1">
    <property type="nucleotide sequence ID" value="NZ_JAMYJR010000027.1"/>
</dbReference>
<gene>
    <name evidence="3" type="ORF">M1L60_24245</name>
</gene>
<accession>A0ABT1DUJ7</accession>
<evidence type="ECO:0000256" key="1">
    <source>
        <dbReference type="SAM" id="MobiDB-lite"/>
    </source>
</evidence>
<organism evidence="3 4">
    <name type="scientific">Paractinoplanes aksuensis</name>
    <dbReference type="NCBI Taxonomy" id="2939490"/>
    <lineage>
        <taxon>Bacteria</taxon>
        <taxon>Bacillati</taxon>
        <taxon>Actinomycetota</taxon>
        <taxon>Actinomycetes</taxon>
        <taxon>Micromonosporales</taxon>
        <taxon>Micromonosporaceae</taxon>
        <taxon>Paractinoplanes</taxon>
    </lineage>
</organism>
<evidence type="ECO:0000256" key="2">
    <source>
        <dbReference type="SAM" id="Phobius"/>
    </source>
</evidence>
<keyword evidence="4" id="KW-1185">Reference proteome</keyword>
<feature type="region of interest" description="Disordered" evidence="1">
    <location>
        <begin position="161"/>
        <end position="182"/>
    </location>
</feature>
<dbReference type="Proteomes" id="UP001523369">
    <property type="component" value="Unassembled WGS sequence"/>
</dbReference>
<keyword evidence="2" id="KW-1133">Transmembrane helix</keyword>
<evidence type="ECO:0000313" key="4">
    <source>
        <dbReference type="Proteomes" id="UP001523369"/>
    </source>
</evidence>
<feature type="transmembrane region" description="Helical" evidence="2">
    <location>
        <begin position="27"/>
        <end position="48"/>
    </location>
</feature>
<comment type="caution">
    <text evidence="3">The sequence shown here is derived from an EMBL/GenBank/DDBJ whole genome shotgun (WGS) entry which is preliminary data.</text>
</comment>
<keyword evidence="2" id="KW-0472">Membrane</keyword>
<reference evidence="3 4" key="1">
    <citation type="submission" date="2022-06" db="EMBL/GenBank/DDBJ databases">
        <title>New Species of the Genus Actinoplanes, ActinopZanes ferrugineus.</title>
        <authorList>
            <person name="Ding P."/>
        </authorList>
    </citation>
    <scope>NUCLEOTIDE SEQUENCE [LARGE SCALE GENOMIC DNA]</scope>
    <source>
        <strain evidence="3 4">TRM88003</strain>
    </source>
</reference>
<proteinExistence type="predicted"/>
<feature type="region of interest" description="Disordered" evidence="1">
    <location>
        <begin position="67"/>
        <end position="114"/>
    </location>
</feature>
<sequence>MASHRDDEEPGRLAAEDDGTRRARRTLWIAVAASLALIGVTALVVRFAGGPAEEAPARAALPEVWMPPPLTEVSGTPTTAPTTAPTPAPPRTRETMPPSKKPRTSLPPVTPSLSVTSAPVPAVVDLTAEGARDWIHWGLTDVDSVNRRLGGTGEIKDLEVSSPAGRYDNNPQSFRWSGGTPTVKAGPSPTGLYVCQPGASFSFSVVASPTVRTLRLYAGVWMAQGKLTATLAGRTVTAALENRETNGTAVFTFKFRAPLGAALRVGWNNAVQHHPTCGNVDIQAAALS</sequence>
<name>A0ABT1DUJ7_9ACTN</name>